<evidence type="ECO:0000313" key="2">
    <source>
        <dbReference type="EMBL" id="CAD9673793.1"/>
    </source>
</evidence>
<proteinExistence type="predicted"/>
<name>A0A7S2W9J1_9STRA</name>
<evidence type="ECO:0000256" key="1">
    <source>
        <dbReference type="SAM" id="MobiDB-lite"/>
    </source>
</evidence>
<dbReference type="AlphaFoldDB" id="A0A7S2W9J1"/>
<reference evidence="2" key="1">
    <citation type="submission" date="2021-01" db="EMBL/GenBank/DDBJ databases">
        <authorList>
            <person name="Corre E."/>
            <person name="Pelletier E."/>
            <person name="Niang G."/>
            <person name="Scheremetjew M."/>
            <person name="Finn R."/>
            <person name="Kale V."/>
            <person name="Holt S."/>
            <person name="Cochrane G."/>
            <person name="Meng A."/>
            <person name="Brown T."/>
            <person name="Cohen L."/>
        </authorList>
    </citation>
    <scope>NUCLEOTIDE SEQUENCE</scope>
    <source>
        <strain evidence="2">NY070348D</strain>
    </source>
</reference>
<gene>
    <name evidence="2" type="ORF">QSP1433_LOCUS4453</name>
</gene>
<organism evidence="2">
    <name type="scientific">Mucochytrium quahogii</name>
    <dbReference type="NCBI Taxonomy" id="96639"/>
    <lineage>
        <taxon>Eukaryota</taxon>
        <taxon>Sar</taxon>
        <taxon>Stramenopiles</taxon>
        <taxon>Bigyra</taxon>
        <taxon>Labyrinthulomycetes</taxon>
        <taxon>Thraustochytrida</taxon>
        <taxon>Thraustochytriidae</taxon>
        <taxon>Mucochytrium</taxon>
    </lineage>
</organism>
<accession>A0A7S2W9J1</accession>
<dbReference type="EMBL" id="HBHK01007276">
    <property type="protein sequence ID" value="CAD9673793.1"/>
    <property type="molecule type" value="Transcribed_RNA"/>
</dbReference>
<sequence length="696" mass="78963">MMGPEDAVDDSVLSVHHGMLEKLFELEKPAITEKMLEFLQKEDVLKLFIGYVTQRTDRDSSVICLERARGEGFRWQRKPDPVDVEGRFTRKEASLEQVKRSYWVMKLICGLKDPGENEEQGFNSKPVEEPSSDCLILLRRRTPQIMAYLFDAFHPSSSASLYHVCKILDIMMRYLANEVTTSFHQNKKAVKASFESMLRYCSYPCVSDTFLTLLCPIARSQQDASYGLYQIQERNRSQYFSTLASMDTLSSIADNIWMLDASDAHKAASADLLQIVIQRFSAILGGELFLKSLVRSSDLLRGLTLVACGEEYRIREQSNLTDEWTMDESVETSKSKKKKKKGKKTKGPKSKGKKKPKVEEEEEEAVADSATPPQPPQADRKHVEHSVQRDSALDALRCIVDLSTKDKVPGVEIKEYKSFAETLDNFVPCQLLKISSRIIDLLDESFESLIHAFGDPESYVSEDIGKNVKHTSYTVDQPFSNYRLELIKIITVGVAHETKLLQKLSNSFWHTLTEWFLKYPHCNLFHVEFFRLFMIVLKVDNSTHASLKYVLEKSGFLENIIHHFSDEETRSRSSACGHILQLTNALRLQADALGPDSWLAAFLKKNKAWDEFSPVLRYETLQMCQQWAPSDPSMFVSGELNAQLAARRAHDQIQKLLGSGQEESPQEDSVIGLGSEYANQLGFEGVSSHSPQGSEN</sequence>
<feature type="region of interest" description="Disordered" evidence="1">
    <location>
        <begin position="324"/>
        <end position="386"/>
    </location>
</feature>
<protein>
    <submittedName>
        <fullName evidence="2">Uncharacterized protein</fullName>
    </submittedName>
</protein>
<feature type="compositionally biased region" description="Basic residues" evidence="1">
    <location>
        <begin position="335"/>
        <end position="356"/>
    </location>
</feature>